<accession>X0TE74</accession>
<dbReference type="AlphaFoldDB" id="X0TE74"/>
<dbReference type="EMBL" id="BARS01019490">
    <property type="protein sequence ID" value="GAF91504.1"/>
    <property type="molecule type" value="Genomic_DNA"/>
</dbReference>
<comment type="caution">
    <text evidence="1">The sequence shown here is derived from an EMBL/GenBank/DDBJ whole genome shotgun (WGS) entry which is preliminary data.</text>
</comment>
<feature type="non-terminal residue" evidence="1">
    <location>
        <position position="252"/>
    </location>
</feature>
<evidence type="ECO:0000313" key="1">
    <source>
        <dbReference type="EMBL" id="GAF91504.1"/>
    </source>
</evidence>
<protein>
    <submittedName>
        <fullName evidence="1">Uncharacterized protein</fullName>
    </submittedName>
</protein>
<name>X0TE74_9ZZZZ</name>
<proteinExistence type="predicted"/>
<sequence length="252" mass="26615">MGSTAFADGITDKLKSVIARRNVSGVDITAPEFVSAVIAADGEEVTINFDENVTGVEDDTFTLDCVVAGDPIALTYTSGSGGTALVFTAGEVLDSTGAGESCTLDFDGDADDFKNDVDIDLADFDTEAVTNNSEQGAGGQDFTVDFSEYAAADDITDGDTGRQWISLYAEAGWPVVSIGGDQYLQGPDTEYVLLFTTPTDTVTQYGSFTWIGANNASNGIYFRSTNNAAEDAYCLRVDSGTDLQWRDCRGSS</sequence>
<reference evidence="1" key="1">
    <citation type="journal article" date="2014" name="Front. Microbiol.">
        <title>High frequency of phylogenetically diverse reductive dehalogenase-homologous genes in deep subseafloor sedimentary metagenomes.</title>
        <authorList>
            <person name="Kawai M."/>
            <person name="Futagami T."/>
            <person name="Toyoda A."/>
            <person name="Takaki Y."/>
            <person name="Nishi S."/>
            <person name="Hori S."/>
            <person name="Arai W."/>
            <person name="Tsubouchi T."/>
            <person name="Morono Y."/>
            <person name="Uchiyama I."/>
            <person name="Ito T."/>
            <person name="Fujiyama A."/>
            <person name="Inagaki F."/>
            <person name="Takami H."/>
        </authorList>
    </citation>
    <scope>NUCLEOTIDE SEQUENCE</scope>
    <source>
        <strain evidence="1">Expedition CK06-06</strain>
    </source>
</reference>
<gene>
    <name evidence="1" type="ORF">S01H1_31582</name>
</gene>
<organism evidence="1">
    <name type="scientific">marine sediment metagenome</name>
    <dbReference type="NCBI Taxonomy" id="412755"/>
    <lineage>
        <taxon>unclassified sequences</taxon>
        <taxon>metagenomes</taxon>
        <taxon>ecological metagenomes</taxon>
    </lineage>
</organism>